<accession>A0A9D2L7P8</accession>
<comment type="caution">
    <text evidence="2">The sequence shown here is derived from an EMBL/GenBank/DDBJ whole genome shotgun (WGS) entry which is preliminary data.</text>
</comment>
<reference evidence="2" key="2">
    <citation type="submission" date="2021-04" db="EMBL/GenBank/DDBJ databases">
        <authorList>
            <person name="Gilroy R."/>
        </authorList>
    </citation>
    <scope>NUCLEOTIDE SEQUENCE</scope>
    <source>
        <strain evidence="2">CHK188-4685</strain>
    </source>
</reference>
<sequence length="66" mass="7707">DMKSGYLQTTKIVAFNKRKHKISLNPECEDDVMIARKTFTGTDFPGFICKERGLILFDYKNDTFRL</sequence>
<dbReference type="InterPro" id="IPR045504">
    <property type="entry name" value="DUF6487"/>
</dbReference>
<dbReference type="AlphaFoldDB" id="A0A9D2L7P8"/>
<name>A0A9D2L7P8_9FIRM</name>
<protein>
    <recommendedName>
        <fullName evidence="1">DUF6487 domain-containing protein</fullName>
    </recommendedName>
</protein>
<dbReference type="Pfam" id="PF20097">
    <property type="entry name" value="DUF6487"/>
    <property type="match status" value="1"/>
</dbReference>
<reference evidence="2" key="1">
    <citation type="journal article" date="2021" name="PeerJ">
        <title>Extensive microbial diversity within the chicken gut microbiome revealed by metagenomics and culture.</title>
        <authorList>
            <person name="Gilroy R."/>
            <person name="Ravi A."/>
            <person name="Getino M."/>
            <person name="Pursley I."/>
            <person name="Horton D.L."/>
            <person name="Alikhan N.F."/>
            <person name="Baker D."/>
            <person name="Gharbi K."/>
            <person name="Hall N."/>
            <person name="Watson M."/>
            <person name="Adriaenssens E.M."/>
            <person name="Foster-Nyarko E."/>
            <person name="Jarju S."/>
            <person name="Secka A."/>
            <person name="Antonio M."/>
            <person name="Oren A."/>
            <person name="Chaudhuri R.R."/>
            <person name="La Ragione R."/>
            <person name="Hildebrand F."/>
            <person name="Pallen M.J."/>
        </authorList>
    </citation>
    <scope>NUCLEOTIDE SEQUENCE</scope>
    <source>
        <strain evidence="2">CHK188-4685</strain>
    </source>
</reference>
<gene>
    <name evidence="2" type="ORF">H9716_06420</name>
</gene>
<feature type="non-terminal residue" evidence="2">
    <location>
        <position position="1"/>
    </location>
</feature>
<dbReference type="EMBL" id="DWYS01000076">
    <property type="protein sequence ID" value="HJB07488.1"/>
    <property type="molecule type" value="Genomic_DNA"/>
</dbReference>
<proteinExistence type="predicted"/>
<evidence type="ECO:0000313" key="2">
    <source>
        <dbReference type="EMBL" id="HJB07488.1"/>
    </source>
</evidence>
<evidence type="ECO:0000259" key="1">
    <source>
        <dbReference type="Pfam" id="PF20097"/>
    </source>
</evidence>
<evidence type="ECO:0000313" key="3">
    <source>
        <dbReference type="Proteomes" id="UP000886804"/>
    </source>
</evidence>
<dbReference type="Proteomes" id="UP000886804">
    <property type="component" value="Unassembled WGS sequence"/>
</dbReference>
<feature type="domain" description="DUF6487" evidence="1">
    <location>
        <begin position="1"/>
        <end position="61"/>
    </location>
</feature>
<organism evidence="2 3">
    <name type="scientific">Candidatus Enterocloster faecavium</name>
    <dbReference type="NCBI Taxonomy" id="2838560"/>
    <lineage>
        <taxon>Bacteria</taxon>
        <taxon>Bacillati</taxon>
        <taxon>Bacillota</taxon>
        <taxon>Clostridia</taxon>
        <taxon>Lachnospirales</taxon>
        <taxon>Lachnospiraceae</taxon>
        <taxon>Enterocloster</taxon>
    </lineage>
</organism>